<protein>
    <submittedName>
        <fullName evidence="1">RNA-binding protein</fullName>
    </submittedName>
</protein>
<name>A0A0H1JJ39_STRAG</name>
<dbReference type="SMART" id="SM00363">
    <property type="entry name" value="S4"/>
    <property type="match status" value="1"/>
</dbReference>
<evidence type="ECO:0000313" key="1">
    <source>
        <dbReference type="EMBL" id="RDY91584.1"/>
    </source>
</evidence>
<dbReference type="PANTHER" id="PTHR13633">
    <property type="entry name" value="MITOCHONDRIAL TRANSCRIPTION RESCUE FACTOR 1"/>
    <property type="match status" value="1"/>
</dbReference>
<dbReference type="Pfam" id="PF21278">
    <property type="entry name" value="YlmH_1st"/>
    <property type="match status" value="1"/>
</dbReference>
<dbReference type="GO" id="GO:0003723">
    <property type="term" value="F:RNA binding"/>
    <property type="evidence" value="ECO:0007669"/>
    <property type="project" value="InterPro"/>
</dbReference>
<dbReference type="AlphaFoldDB" id="A0A0H1JJ39"/>
<dbReference type="SUPFAM" id="SSF55174">
    <property type="entry name" value="Alpha-L RNA-binding motif"/>
    <property type="match status" value="1"/>
</dbReference>
<dbReference type="PROSITE" id="PS50889">
    <property type="entry name" value="S4"/>
    <property type="match status" value="1"/>
</dbReference>
<reference evidence="1 2" key="1">
    <citation type="journal article" date="2018" name="Emerg. Microbes Infect.">
        <title>Phenotypic and molecular analysis of nontypeable Group B streptococci: identification of cps2a and hybrid cps2a/cps5 Group B streptococcal capsule gene clusters.</title>
        <authorList>
            <person name="Alhhazmi A."/>
            <person name="Tyrrell G.J."/>
        </authorList>
    </citation>
    <scope>NUCLEOTIDE SEQUENCE [LARGE SCALE GENOMIC DNA]</scope>
    <source>
        <strain evidence="1 2">PLGBS17</strain>
    </source>
</reference>
<dbReference type="Gene3D" id="3.30.70.330">
    <property type="match status" value="1"/>
</dbReference>
<dbReference type="InterPro" id="IPR012677">
    <property type="entry name" value="Nucleotide-bd_a/b_plait_sf"/>
</dbReference>
<organism evidence="1 2">
    <name type="scientific">Streptococcus agalactiae</name>
    <dbReference type="NCBI Taxonomy" id="1311"/>
    <lineage>
        <taxon>Bacteria</taxon>
        <taxon>Bacillati</taxon>
        <taxon>Bacillota</taxon>
        <taxon>Bacilli</taxon>
        <taxon>Lactobacillales</taxon>
        <taxon>Streptococcaceae</taxon>
        <taxon>Streptococcus</taxon>
    </lineage>
</organism>
<dbReference type="InterPro" id="IPR036986">
    <property type="entry name" value="S4_RNA-bd_sf"/>
</dbReference>
<sequence length="262" mass="30217">MTLDDIYQHFRPEEYAFIHKIDHLAQYVENTYSFITTEFLNPREFKILESVLERRGSHYYTSGQYFQTEYVKVIIAPEYYQLDMVDFNLSLIEIKYNAKFNHLTHAKIMGTLLNYLGVKRSILGDILVEEGYAQVLVDSQMTNHLIHSVTKIGTASVQLAEVPLSKLLTPKQDIQKLTVIASSLRLDKILATILKISRKQSTKLIEADKVKVNYAIVNRVSEQLVEGDLISVRGYGRFTLSHNLGLTKNQKYKLEVDKMIHN</sequence>
<dbReference type="Gene3D" id="3.30.1370.160">
    <property type="match status" value="1"/>
</dbReference>
<dbReference type="Pfam" id="PF17774">
    <property type="entry name" value="YlmH_RBD"/>
    <property type="match status" value="1"/>
</dbReference>
<dbReference type="CDD" id="cd00165">
    <property type="entry name" value="S4"/>
    <property type="match status" value="1"/>
</dbReference>
<dbReference type="EMBL" id="QHGZ01000006">
    <property type="protein sequence ID" value="RDY91584.1"/>
    <property type="molecule type" value="Genomic_DNA"/>
</dbReference>
<comment type="caution">
    <text evidence="1">The sequence shown here is derived from an EMBL/GenBank/DDBJ whole genome shotgun (WGS) entry which is preliminary data.</text>
</comment>
<dbReference type="Pfam" id="PF01479">
    <property type="entry name" value="S4"/>
    <property type="match status" value="1"/>
</dbReference>
<proteinExistence type="predicted"/>
<dbReference type="InterPro" id="IPR002942">
    <property type="entry name" value="S4_RNA-bd"/>
</dbReference>
<dbReference type="Proteomes" id="UP000256718">
    <property type="component" value="Unassembled WGS sequence"/>
</dbReference>
<dbReference type="Gene3D" id="3.10.290.10">
    <property type="entry name" value="RNA-binding S4 domain"/>
    <property type="match status" value="1"/>
</dbReference>
<dbReference type="InterPro" id="IPR048443">
    <property type="entry name" value="RqcP2_N"/>
</dbReference>
<dbReference type="RefSeq" id="WP_000171110.1">
    <property type="nucleotide sequence ID" value="NZ_CAXOLC010000004.1"/>
</dbReference>
<dbReference type="InterPro" id="IPR040591">
    <property type="entry name" value="RqcP2_RBD"/>
</dbReference>
<evidence type="ECO:0000313" key="2">
    <source>
        <dbReference type="Proteomes" id="UP000256718"/>
    </source>
</evidence>
<gene>
    <name evidence="1" type="ORF">C4618_00175</name>
</gene>
<accession>A0A0H1JJ39</accession>
<dbReference type="PANTHER" id="PTHR13633:SF3">
    <property type="entry name" value="MITOCHONDRIAL TRANSCRIPTION RESCUE FACTOR 1"/>
    <property type="match status" value="1"/>
</dbReference>